<name>K0TB52_THAOC</name>
<dbReference type="InterPro" id="IPR001054">
    <property type="entry name" value="A/G_cyclase"/>
</dbReference>
<evidence type="ECO:0000259" key="12">
    <source>
        <dbReference type="PROSITE" id="PS50118"/>
    </source>
</evidence>
<feature type="domain" description="Guanylate cyclase" evidence="13">
    <location>
        <begin position="448"/>
        <end position="581"/>
    </location>
</feature>
<dbReference type="GO" id="GO:0005886">
    <property type="term" value="C:plasma membrane"/>
    <property type="evidence" value="ECO:0007669"/>
    <property type="project" value="TreeGrafter"/>
</dbReference>
<keyword evidence="8 9" id="KW-0539">Nucleus</keyword>
<keyword evidence="4 11" id="KW-1133">Transmembrane helix</keyword>
<dbReference type="Proteomes" id="UP000266841">
    <property type="component" value="Unassembled WGS sequence"/>
</dbReference>
<feature type="compositionally biased region" description="Acidic residues" evidence="10">
    <location>
        <begin position="1007"/>
        <end position="1017"/>
    </location>
</feature>
<feature type="domain" description="HMG box" evidence="12">
    <location>
        <begin position="1031"/>
        <end position="1099"/>
    </location>
</feature>
<dbReference type="SUPFAM" id="SSF55781">
    <property type="entry name" value="GAF domain-like"/>
    <property type="match status" value="1"/>
</dbReference>
<dbReference type="SUPFAM" id="SSF47095">
    <property type="entry name" value="HMG-box"/>
    <property type="match status" value="2"/>
</dbReference>
<evidence type="ECO:0008006" key="16">
    <source>
        <dbReference type="Google" id="ProtNLM"/>
    </source>
</evidence>
<dbReference type="GO" id="GO:0035556">
    <property type="term" value="P:intracellular signal transduction"/>
    <property type="evidence" value="ECO:0007669"/>
    <property type="project" value="InterPro"/>
</dbReference>
<dbReference type="AlphaFoldDB" id="K0TB52"/>
<feature type="DNA-binding region" description="HMG box" evidence="9">
    <location>
        <begin position="1031"/>
        <end position="1099"/>
    </location>
</feature>
<dbReference type="Gene3D" id="3.30.450.40">
    <property type="match status" value="1"/>
</dbReference>
<dbReference type="CDD" id="cd01390">
    <property type="entry name" value="HMG-box_NHP6-like"/>
    <property type="match status" value="1"/>
</dbReference>
<dbReference type="GO" id="GO:0000166">
    <property type="term" value="F:nucleotide binding"/>
    <property type="evidence" value="ECO:0007669"/>
    <property type="project" value="UniProtKB-KW"/>
</dbReference>
<proteinExistence type="predicted"/>
<feature type="compositionally biased region" description="Basic residues" evidence="10">
    <location>
        <begin position="926"/>
        <end position="937"/>
    </location>
</feature>
<feature type="compositionally biased region" description="Polar residues" evidence="10">
    <location>
        <begin position="80"/>
        <end position="108"/>
    </location>
</feature>
<protein>
    <recommendedName>
        <fullName evidence="16">Guanylate cyclase domain-containing protein</fullName>
    </recommendedName>
</protein>
<keyword evidence="2 11" id="KW-0812">Transmembrane</keyword>
<dbReference type="GO" id="GO:0004383">
    <property type="term" value="F:guanylate cyclase activity"/>
    <property type="evidence" value="ECO:0007669"/>
    <property type="project" value="TreeGrafter"/>
</dbReference>
<evidence type="ECO:0000256" key="9">
    <source>
        <dbReference type="PROSITE-ProRule" id="PRU00267"/>
    </source>
</evidence>
<evidence type="ECO:0000256" key="11">
    <source>
        <dbReference type="SAM" id="Phobius"/>
    </source>
</evidence>
<dbReference type="PROSITE" id="PS50118">
    <property type="entry name" value="HMG_BOX_2"/>
    <property type="match status" value="2"/>
</dbReference>
<feature type="DNA-binding region" description="HMG box" evidence="9">
    <location>
        <begin position="942"/>
        <end position="1010"/>
    </location>
</feature>
<dbReference type="Gene3D" id="3.30.70.1230">
    <property type="entry name" value="Nucleotide cyclase"/>
    <property type="match status" value="1"/>
</dbReference>
<dbReference type="GO" id="GO:0003677">
    <property type="term" value="F:DNA binding"/>
    <property type="evidence" value="ECO:0007669"/>
    <property type="project" value="UniProtKB-UniRule"/>
</dbReference>
<dbReference type="Pfam" id="PF00211">
    <property type="entry name" value="Guanylate_cyc"/>
    <property type="match status" value="1"/>
</dbReference>
<dbReference type="EMBL" id="AGNL01003749">
    <property type="protein sequence ID" value="EJK74364.1"/>
    <property type="molecule type" value="Genomic_DNA"/>
</dbReference>
<keyword evidence="7" id="KW-0456">Lyase</keyword>
<dbReference type="CDD" id="cd21994">
    <property type="entry name" value="HMG-box_SSRP1-like"/>
    <property type="match status" value="1"/>
</dbReference>
<feature type="region of interest" description="Disordered" evidence="10">
    <location>
        <begin position="915"/>
        <end position="948"/>
    </location>
</feature>
<evidence type="ECO:0000256" key="3">
    <source>
        <dbReference type="ARBA" id="ARBA00022741"/>
    </source>
</evidence>
<feature type="region of interest" description="Disordered" evidence="10">
    <location>
        <begin position="76"/>
        <end position="108"/>
    </location>
</feature>
<dbReference type="eggNOG" id="KOG0381">
    <property type="taxonomic scope" value="Eukaryota"/>
</dbReference>
<reference evidence="14 15" key="1">
    <citation type="journal article" date="2012" name="Genome Biol.">
        <title>Genome and low-iron response of an oceanic diatom adapted to chronic iron limitation.</title>
        <authorList>
            <person name="Lommer M."/>
            <person name="Specht M."/>
            <person name="Roy A.S."/>
            <person name="Kraemer L."/>
            <person name="Andreson R."/>
            <person name="Gutowska M.A."/>
            <person name="Wolf J."/>
            <person name="Bergner S.V."/>
            <person name="Schilhabel M.B."/>
            <person name="Klostermeier U.C."/>
            <person name="Beiko R.G."/>
            <person name="Rosenstiel P."/>
            <person name="Hippler M."/>
            <person name="Laroche J."/>
        </authorList>
    </citation>
    <scope>NUCLEOTIDE SEQUENCE [LARGE SCALE GENOMIC DNA]</scope>
    <source>
        <strain evidence="14 15">CCMP1005</strain>
    </source>
</reference>
<dbReference type="SUPFAM" id="SSF55073">
    <property type="entry name" value="Nucleotide cyclase"/>
    <property type="match status" value="1"/>
</dbReference>
<dbReference type="SMART" id="SM00044">
    <property type="entry name" value="CYCc"/>
    <property type="match status" value="1"/>
</dbReference>
<dbReference type="FunFam" id="1.10.30.10:FF:000016">
    <property type="entry name" value="FACT complex subunit SSRP1"/>
    <property type="match status" value="1"/>
</dbReference>
<dbReference type="PANTHER" id="PTHR11920:SF335">
    <property type="entry name" value="GUANYLATE CYCLASE"/>
    <property type="match status" value="1"/>
</dbReference>
<dbReference type="InterPro" id="IPR036910">
    <property type="entry name" value="HMG_box_dom_sf"/>
</dbReference>
<dbReference type="CDD" id="cd07302">
    <property type="entry name" value="CHD"/>
    <property type="match status" value="1"/>
</dbReference>
<keyword evidence="15" id="KW-1185">Reference proteome</keyword>
<dbReference type="Pfam" id="PF01590">
    <property type="entry name" value="GAF"/>
    <property type="match status" value="1"/>
</dbReference>
<evidence type="ECO:0000256" key="4">
    <source>
        <dbReference type="ARBA" id="ARBA00022989"/>
    </source>
</evidence>
<keyword evidence="3" id="KW-0547">Nucleotide-binding</keyword>
<keyword evidence="6 11" id="KW-0472">Membrane</keyword>
<dbReference type="SMART" id="SM00398">
    <property type="entry name" value="HMG"/>
    <property type="match status" value="2"/>
</dbReference>
<evidence type="ECO:0000313" key="14">
    <source>
        <dbReference type="EMBL" id="EJK74364.1"/>
    </source>
</evidence>
<dbReference type="PROSITE" id="PS50125">
    <property type="entry name" value="GUANYLATE_CYCLASE_2"/>
    <property type="match status" value="1"/>
</dbReference>
<sequence>MGKLSNSSLHQVAVVSLVAAVSAFAGGLLTHAVLSRRKHSDADAEGRKDVDCNVDEYTAVDGQKFTLHVVSEVGGDPDASSATNSEWVVRPQRTSSLSTSNGDLKSNINGVSRQQTRRALDEASYISEAEIAFKGNTGFDDLATKQDHDGHTASLLRKTRAVSALGNRLMAAPDEDSCYEEITRLMVILFDFKKVAFGMLTETDYFLLKRVVVVRHDKRNGEAVAGCSFEANSNSFDLEYLNSDDRRPLAGTACGVCTSTMKEQYFPDLRTSQFSTHQVLRRNGMNSVLCVPILVNGSKCCGAILLCRPALDGFSKQDRVLLADMALLLGANIYAKRMVAESAKNLRRQRDMSSEASLDESSYASANDKMFENDDVRSNSWYVSKLTWDDLKEANENNGHGGLPDNIDLIRDINQDDSNLGRFMVSTDQIQIAPCTKALYAESAKDVCIIFTDIVGFSRIAMDVKPIQVMDMLQSIFSRFDELCDVHDVLKLETIGDAYLCTTNLLEDGDSADLKDAARRALEMAKDMVVEATKVRVPLPGGGFSAETLQIRVGMHVGDLHCGVVGTNFLFSAVNMAARMEQTSMPGKIRVSKTFHDLIGDAEQGWGEQQTIEVKNMGEVETYLLDPADQCPKQCPRGVSVAPASVLVLWVVRYQEEKARTNWRRVYACKLEVVLSRRLGGAGAKGAVNSVNITIVEGWRKISEKSQNTSCRRIEADFSLRLIKFPRVHKFCRVSSSLRDKGWSDEAEGQPSSLDGGLPSAAFGVQGRRGPVRRWIGTHCGRVNWSDGALRSPSCLSSLGRNKSEVDWRERTLAHLCRVTFLLTPTSSIDGNLKLRKSKEVERGLYARLHRPCALDGRREGGRAYCSSACGLFGAPPYQQDGQTPSTYLPPFDLRIPIVSTAAAIMSSSDEGIDHLESEEEVVAPKPKRQRKPKKKKDPNAPKRNQSAFFLYSNANRNRVKAENPDAKFGDIAKLISVEFKALSEHERAKWDKLAAEDKERYQREMEDYEPPSDLEDDAPKRKAKKDPNAPKRNQSAFFLYSNATRNDVKEANPEAKFGDIAKIISTHFKALPVEERAYWDNKAAEDKARYQQQLQMYKETGHF</sequence>
<accession>K0TB52</accession>
<dbReference type="InterPro" id="IPR029787">
    <property type="entry name" value="Nucleotide_cyclase"/>
</dbReference>
<feature type="region of interest" description="Disordered" evidence="10">
    <location>
        <begin position="1002"/>
        <end position="1036"/>
    </location>
</feature>
<dbReference type="eggNOG" id="KOG1023">
    <property type="taxonomic scope" value="Eukaryota"/>
</dbReference>
<dbReference type="GO" id="GO:0007168">
    <property type="term" value="P:receptor guanylyl cyclase signaling pathway"/>
    <property type="evidence" value="ECO:0007669"/>
    <property type="project" value="TreeGrafter"/>
</dbReference>
<evidence type="ECO:0000256" key="10">
    <source>
        <dbReference type="SAM" id="MobiDB-lite"/>
    </source>
</evidence>
<evidence type="ECO:0000256" key="5">
    <source>
        <dbReference type="ARBA" id="ARBA00023125"/>
    </source>
</evidence>
<keyword evidence="5 9" id="KW-0238">DNA-binding</keyword>
<feature type="domain" description="HMG box" evidence="12">
    <location>
        <begin position="942"/>
        <end position="1010"/>
    </location>
</feature>
<evidence type="ECO:0000256" key="8">
    <source>
        <dbReference type="ARBA" id="ARBA00023242"/>
    </source>
</evidence>
<comment type="caution">
    <text evidence="14">The sequence shown here is derived from an EMBL/GenBank/DDBJ whole genome shotgun (WGS) entry which is preliminary data.</text>
</comment>
<dbReference type="GO" id="GO:0005634">
    <property type="term" value="C:nucleus"/>
    <property type="evidence" value="ECO:0007669"/>
    <property type="project" value="UniProtKB-UniRule"/>
</dbReference>
<evidence type="ECO:0000256" key="6">
    <source>
        <dbReference type="ARBA" id="ARBA00023136"/>
    </source>
</evidence>
<evidence type="ECO:0000256" key="7">
    <source>
        <dbReference type="ARBA" id="ARBA00023239"/>
    </source>
</evidence>
<dbReference type="InterPro" id="IPR009071">
    <property type="entry name" value="HMG_box_dom"/>
</dbReference>
<feature type="transmembrane region" description="Helical" evidence="11">
    <location>
        <begin position="12"/>
        <end position="34"/>
    </location>
</feature>
<dbReference type="OrthoDB" id="38138at2759"/>
<gene>
    <name evidence="14" type="ORF">THAOC_03961</name>
</gene>
<dbReference type="PRINTS" id="PR00886">
    <property type="entry name" value="HIGHMOBLTY12"/>
</dbReference>
<feature type="region of interest" description="Disordered" evidence="10">
    <location>
        <begin position="741"/>
        <end position="760"/>
    </location>
</feature>
<evidence type="ECO:0000256" key="2">
    <source>
        <dbReference type="ARBA" id="ARBA00022692"/>
    </source>
</evidence>
<feature type="compositionally biased region" description="Basic and acidic residues" evidence="10">
    <location>
        <begin position="1018"/>
        <end position="1030"/>
    </location>
</feature>
<dbReference type="Pfam" id="PF00505">
    <property type="entry name" value="HMG_box"/>
    <property type="match status" value="2"/>
</dbReference>
<dbReference type="InterPro" id="IPR029016">
    <property type="entry name" value="GAF-like_dom_sf"/>
</dbReference>
<evidence type="ECO:0000259" key="13">
    <source>
        <dbReference type="PROSITE" id="PS50125"/>
    </source>
</evidence>
<dbReference type="InterPro" id="IPR050401">
    <property type="entry name" value="Cyclic_nucleotide_synthase"/>
</dbReference>
<dbReference type="InterPro" id="IPR003018">
    <property type="entry name" value="GAF"/>
</dbReference>
<organism evidence="14 15">
    <name type="scientific">Thalassiosira oceanica</name>
    <name type="common">Marine diatom</name>
    <dbReference type="NCBI Taxonomy" id="159749"/>
    <lineage>
        <taxon>Eukaryota</taxon>
        <taxon>Sar</taxon>
        <taxon>Stramenopiles</taxon>
        <taxon>Ochrophyta</taxon>
        <taxon>Bacillariophyta</taxon>
        <taxon>Coscinodiscophyceae</taxon>
        <taxon>Thalassiosirophycidae</taxon>
        <taxon>Thalassiosirales</taxon>
        <taxon>Thalassiosiraceae</taxon>
        <taxon>Thalassiosira</taxon>
    </lineage>
</organism>
<evidence type="ECO:0000256" key="1">
    <source>
        <dbReference type="ARBA" id="ARBA00004370"/>
    </source>
</evidence>
<dbReference type="GO" id="GO:0001653">
    <property type="term" value="F:peptide receptor activity"/>
    <property type="evidence" value="ECO:0007669"/>
    <property type="project" value="TreeGrafter"/>
</dbReference>
<evidence type="ECO:0000313" key="15">
    <source>
        <dbReference type="Proteomes" id="UP000266841"/>
    </source>
</evidence>
<dbReference type="GO" id="GO:0004016">
    <property type="term" value="F:adenylate cyclase activity"/>
    <property type="evidence" value="ECO:0007669"/>
    <property type="project" value="TreeGrafter"/>
</dbReference>
<dbReference type="Gene3D" id="1.10.30.10">
    <property type="entry name" value="High mobility group box domain"/>
    <property type="match status" value="2"/>
</dbReference>
<comment type="subcellular location">
    <subcellularLocation>
        <location evidence="1">Membrane</location>
    </subcellularLocation>
</comment>
<dbReference type="PANTHER" id="PTHR11920">
    <property type="entry name" value="GUANYLYL CYCLASE"/>
    <property type="match status" value="1"/>
</dbReference>